<gene>
    <name evidence="1" type="ORF">SDC9_207715</name>
</gene>
<proteinExistence type="predicted"/>
<reference evidence="1" key="1">
    <citation type="submission" date="2019-08" db="EMBL/GenBank/DDBJ databases">
        <authorList>
            <person name="Kucharzyk K."/>
            <person name="Murdoch R.W."/>
            <person name="Higgins S."/>
            <person name="Loffler F."/>
        </authorList>
    </citation>
    <scope>NUCLEOTIDE SEQUENCE</scope>
</reference>
<accession>A0A645JA52</accession>
<organism evidence="1">
    <name type="scientific">bioreactor metagenome</name>
    <dbReference type="NCBI Taxonomy" id="1076179"/>
    <lineage>
        <taxon>unclassified sequences</taxon>
        <taxon>metagenomes</taxon>
        <taxon>ecological metagenomes</taxon>
    </lineage>
</organism>
<dbReference type="SUPFAM" id="SSF53187">
    <property type="entry name" value="Zn-dependent exopeptidases"/>
    <property type="match status" value="1"/>
</dbReference>
<protein>
    <recommendedName>
        <fullName evidence="2">Succinyl-diaminopimelate desuccinylase</fullName>
    </recommendedName>
</protein>
<dbReference type="Gene3D" id="1.10.150.900">
    <property type="match status" value="1"/>
</dbReference>
<evidence type="ECO:0008006" key="2">
    <source>
        <dbReference type="Google" id="ProtNLM"/>
    </source>
</evidence>
<comment type="caution">
    <text evidence="1">The sequence shown here is derived from an EMBL/GenBank/DDBJ whole genome shotgun (WGS) entry which is preliminary data.</text>
</comment>
<dbReference type="AlphaFoldDB" id="A0A645JA52"/>
<name>A0A645JA52_9ZZZZ</name>
<sequence>MTGGTDALWYEGLSTCVLRFSPFSMDRNELSRMHGRDERLSLDNLASGIHFYCELLARL</sequence>
<evidence type="ECO:0000313" key="1">
    <source>
        <dbReference type="EMBL" id="MPN59992.1"/>
    </source>
</evidence>
<dbReference type="EMBL" id="VSSQ01134656">
    <property type="protein sequence ID" value="MPN59992.1"/>
    <property type="molecule type" value="Genomic_DNA"/>
</dbReference>